<evidence type="ECO:0000256" key="5">
    <source>
        <dbReference type="PROSITE-ProRule" id="PRU10015"/>
    </source>
</evidence>
<feature type="active site" evidence="5">
    <location>
        <position position="402"/>
    </location>
</feature>
<comment type="similarity">
    <text evidence="4">Belongs to the class I-like SAM-binding methyltransferase superfamily. RNA M5U methyltransferase family.</text>
</comment>
<dbReference type="STRING" id="1888891.DSOL_3195"/>
<dbReference type="Gene3D" id="2.40.50.140">
    <property type="entry name" value="Nucleic acid-binding proteins"/>
    <property type="match status" value="1"/>
</dbReference>
<dbReference type="SUPFAM" id="SSF53335">
    <property type="entry name" value="S-adenosyl-L-methionine-dependent methyltransferases"/>
    <property type="match status" value="1"/>
</dbReference>
<dbReference type="InterPro" id="IPR002792">
    <property type="entry name" value="TRAM_dom"/>
</dbReference>
<dbReference type="Pfam" id="PF01938">
    <property type="entry name" value="TRAM"/>
    <property type="match status" value="1"/>
</dbReference>
<dbReference type="PROSITE" id="PS01231">
    <property type="entry name" value="TRMA_2"/>
    <property type="match status" value="1"/>
</dbReference>
<dbReference type="EMBL" id="MLBF01000027">
    <property type="protein sequence ID" value="OLN30063.1"/>
    <property type="molecule type" value="Genomic_DNA"/>
</dbReference>
<comment type="caution">
    <text evidence="7">The sequence shown here is derived from an EMBL/GenBank/DDBJ whole genome shotgun (WGS) entry which is preliminary data.</text>
</comment>
<dbReference type="InterPro" id="IPR030391">
    <property type="entry name" value="MeTrfase_TrmA_CS"/>
</dbReference>
<accession>A0A1Q8QRT7</accession>
<evidence type="ECO:0000313" key="7">
    <source>
        <dbReference type="EMBL" id="OLN30063.1"/>
    </source>
</evidence>
<evidence type="ECO:0000256" key="2">
    <source>
        <dbReference type="ARBA" id="ARBA00022679"/>
    </source>
</evidence>
<keyword evidence="8" id="KW-1185">Reference proteome</keyword>
<dbReference type="InterPro" id="IPR012340">
    <property type="entry name" value="NA-bd_OB-fold"/>
</dbReference>
<dbReference type="AlphaFoldDB" id="A0A1Q8QRT7"/>
<protein>
    <submittedName>
        <fullName evidence="7">RNA methyltransferase, TrmA family</fullName>
    </submittedName>
</protein>
<dbReference type="PANTHER" id="PTHR11061">
    <property type="entry name" value="RNA M5U METHYLTRANSFERASE"/>
    <property type="match status" value="1"/>
</dbReference>
<dbReference type="PROSITE" id="PS01230">
    <property type="entry name" value="TRMA_1"/>
    <property type="match status" value="1"/>
</dbReference>
<keyword evidence="1 4" id="KW-0489">Methyltransferase</keyword>
<evidence type="ECO:0000256" key="4">
    <source>
        <dbReference type="PROSITE-ProRule" id="PRU01024"/>
    </source>
</evidence>
<dbReference type="InterPro" id="IPR030390">
    <property type="entry name" value="MeTrfase_TrmA_AS"/>
</dbReference>
<gene>
    <name evidence="7" type="ORF">DSOL_3195</name>
</gene>
<keyword evidence="3 4" id="KW-0949">S-adenosyl-L-methionine</keyword>
<dbReference type="Proteomes" id="UP000186102">
    <property type="component" value="Unassembled WGS sequence"/>
</dbReference>
<evidence type="ECO:0000313" key="8">
    <source>
        <dbReference type="Proteomes" id="UP000186102"/>
    </source>
</evidence>
<dbReference type="Gene3D" id="3.40.50.150">
    <property type="entry name" value="Vaccinia Virus protein VP39"/>
    <property type="match status" value="1"/>
</dbReference>
<dbReference type="PROSITE" id="PS50926">
    <property type="entry name" value="TRAM"/>
    <property type="match status" value="1"/>
</dbReference>
<reference evidence="7 8" key="1">
    <citation type="submission" date="2016-09" db="EMBL/GenBank/DDBJ databases">
        <title>Complete genome of Desulfosporosinus sp. OL.</title>
        <authorList>
            <person name="Mardanov A."/>
            <person name="Beletsky A."/>
            <person name="Panova A."/>
            <person name="Karnachuk O."/>
            <person name="Ravin N."/>
        </authorList>
    </citation>
    <scope>NUCLEOTIDE SEQUENCE [LARGE SCALE GENOMIC DNA]</scope>
    <source>
        <strain evidence="7 8">OL</strain>
    </source>
</reference>
<dbReference type="RefSeq" id="WP_075365722.1">
    <property type="nucleotide sequence ID" value="NZ_MLBF01000027.1"/>
</dbReference>
<dbReference type="PANTHER" id="PTHR11061:SF30">
    <property type="entry name" value="TRNA (URACIL(54)-C(5))-METHYLTRANSFERASE"/>
    <property type="match status" value="1"/>
</dbReference>
<dbReference type="InterPro" id="IPR010280">
    <property type="entry name" value="U5_MeTrfase_fam"/>
</dbReference>
<dbReference type="Pfam" id="PF05958">
    <property type="entry name" value="tRNA_U5-meth_tr"/>
    <property type="match status" value="1"/>
</dbReference>
<proteinExistence type="inferred from homology"/>
<evidence type="ECO:0000256" key="1">
    <source>
        <dbReference type="ARBA" id="ARBA00022603"/>
    </source>
</evidence>
<dbReference type="PROSITE" id="PS51687">
    <property type="entry name" value="SAM_MT_RNA_M5U"/>
    <property type="match status" value="1"/>
</dbReference>
<feature type="binding site" evidence="4">
    <location>
        <position position="308"/>
    </location>
    <ligand>
        <name>S-adenosyl-L-methionine</name>
        <dbReference type="ChEBI" id="CHEBI:59789"/>
    </ligand>
</feature>
<feature type="binding site" evidence="4">
    <location>
        <position position="375"/>
    </location>
    <ligand>
        <name>S-adenosyl-L-methionine</name>
        <dbReference type="ChEBI" id="CHEBI:59789"/>
    </ligand>
</feature>
<dbReference type="NCBIfam" id="TIGR00479">
    <property type="entry name" value="rumA"/>
    <property type="match status" value="1"/>
</dbReference>
<dbReference type="GO" id="GO:0070041">
    <property type="term" value="F:rRNA (uridine-C5-)-methyltransferase activity"/>
    <property type="evidence" value="ECO:0007669"/>
    <property type="project" value="TreeGrafter"/>
</dbReference>
<dbReference type="OrthoDB" id="9804590at2"/>
<evidence type="ECO:0000256" key="3">
    <source>
        <dbReference type="ARBA" id="ARBA00022691"/>
    </source>
</evidence>
<name>A0A1Q8QRT7_9FIRM</name>
<dbReference type="SUPFAM" id="SSF50249">
    <property type="entry name" value="Nucleic acid-binding proteins"/>
    <property type="match status" value="1"/>
</dbReference>
<organism evidence="7 8">
    <name type="scientific">Desulfosporosinus metallidurans</name>
    <dbReference type="NCBI Taxonomy" id="1888891"/>
    <lineage>
        <taxon>Bacteria</taxon>
        <taxon>Bacillati</taxon>
        <taxon>Bacillota</taxon>
        <taxon>Clostridia</taxon>
        <taxon>Eubacteriales</taxon>
        <taxon>Desulfitobacteriaceae</taxon>
        <taxon>Desulfosporosinus</taxon>
    </lineage>
</organism>
<dbReference type="GO" id="GO:0070475">
    <property type="term" value="P:rRNA base methylation"/>
    <property type="evidence" value="ECO:0007669"/>
    <property type="project" value="TreeGrafter"/>
</dbReference>
<feature type="binding site" evidence="4">
    <location>
        <position position="279"/>
    </location>
    <ligand>
        <name>S-adenosyl-L-methionine</name>
        <dbReference type="ChEBI" id="CHEBI:59789"/>
    </ligand>
</feature>
<evidence type="ECO:0000259" key="6">
    <source>
        <dbReference type="PROSITE" id="PS50926"/>
    </source>
</evidence>
<dbReference type="Gene3D" id="2.40.50.1070">
    <property type="match status" value="1"/>
</dbReference>
<dbReference type="InterPro" id="IPR029063">
    <property type="entry name" value="SAM-dependent_MTases_sf"/>
</dbReference>
<dbReference type="FunFam" id="3.40.50.150:FF:000009">
    <property type="entry name" value="23S rRNA (Uracil(1939)-C(5))-methyltransferase RlmD"/>
    <property type="match status" value="1"/>
</dbReference>
<feature type="domain" description="TRAM" evidence="6">
    <location>
        <begin position="15"/>
        <end position="73"/>
    </location>
</feature>
<feature type="active site" description="Nucleophile" evidence="4">
    <location>
        <position position="402"/>
    </location>
</feature>
<dbReference type="CDD" id="cd02440">
    <property type="entry name" value="AdoMet_MTases"/>
    <property type="match status" value="1"/>
</dbReference>
<feature type="binding site" evidence="4">
    <location>
        <position position="329"/>
    </location>
    <ligand>
        <name>S-adenosyl-L-methionine</name>
        <dbReference type="ChEBI" id="CHEBI:59789"/>
    </ligand>
</feature>
<sequence length="448" mass="50548">MNNKKLNHNYRNTNTREENSNLEVECLRLLSDGSGVGYMNGIATFVPGLLPGETGEVEVFDAKKKYQRARLQKIINRSPDRMDAPCSVFEGCGGCQLQHMTYKQTLQWKQRWVEDALTRIGKLKVEVKPTLGMEYPWRYRNKARLHREPTGELGYYKEKSKSLVHFQDCLLLSERMNRWIRLTEEFLADGYPEIHTLTFRENRKGEGLLLLEGLPVKVLSPEENSDYFKALSQEGLRSVWGIGTGNDLGGNLELIWGDESFSQTILDMTFEVSPLSFLQVNSLQTDVLYAQVLAVAALNGEETVWDLYSGIGTLALALARKAKKVTGIEENPFAVEDAMRNAVNNNAIGHIEFLKGKVESRMMKIEEQPDVVVLDPPRAGLHADVLKRLLELNPKRIIYVSCDPGTLARDIGGLTAGGYGVDSVQSVDMFPWTMHVETVVLMNFKERT</sequence>
<keyword evidence="2 4" id="KW-0808">Transferase</keyword>